<dbReference type="RefSeq" id="WP_133818918.1">
    <property type="nucleotide sequence ID" value="NZ_SNZH01000007.1"/>
</dbReference>
<dbReference type="AlphaFoldDB" id="A0A4R6YWE9"/>
<accession>A0A4R6YWE9</accession>
<proteinExistence type="predicted"/>
<evidence type="ECO:0000313" key="2">
    <source>
        <dbReference type="Proteomes" id="UP000295293"/>
    </source>
</evidence>
<evidence type="ECO:0000313" key="1">
    <source>
        <dbReference type="EMBL" id="TDR42997.1"/>
    </source>
</evidence>
<dbReference type="EMBL" id="SNZH01000007">
    <property type="protein sequence ID" value="TDR42997.1"/>
    <property type="molecule type" value="Genomic_DNA"/>
</dbReference>
<gene>
    <name evidence="1" type="ORF">DFR29_1071</name>
</gene>
<protein>
    <recommendedName>
        <fullName evidence="3">HEAT repeat protein</fullName>
    </recommendedName>
</protein>
<sequence length="144" mass="16143">MNSSHDAALQKLLGEMAAAVACLDREAAEQVLESVQTVEPESVRVDVLNQLLLMTGHELHQKVAWEIQQLGSPSSVPFIRQVLERGFEPFDYTFSESGVIAKWFSHALAAINTPESIALIREFTRSEDKEVAEEMAYRLERLSL</sequence>
<organism evidence="1 2">
    <name type="scientific">Tahibacter aquaticus</name>
    <dbReference type="NCBI Taxonomy" id="520092"/>
    <lineage>
        <taxon>Bacteria</taxon>
        <taxon>Pseudomonadati</taxon>
        <taxon>Pseudomonadota</taxon>
        <taxon>Gammaproteobacteria</taxon>
        <taxon>Lysobacterales</taxon>
        <taxon>Rhodanobacteraceae</taxon>
        <taxon>Tahibacter</taxon>
    </lineage>
</organism>
<keyword evidence="2" id="KW-1185">Reference proteome</keyword>
<dbReference type="OrthoDB" id="6707033at2"/>
<dbReference type="Proteomes" id="UP000295293">
    <property type="component" value="Unassembled WGS sequence"/>
</dbReference>
<evidence type="ECO:0008006" key="3">
    <source>
        <dbReference type="Google" id="ProtNLM"/>
    </source>
</evidence>
<comment type="caution">
    <text evidence="1">The sequence shown here is derived from an EMBL/GenBank/DDBJ whole genome shotgun (WGS) entry which is preliminary data.</text>
</comment>
<name>A0A4R6YWE9_9GAMM</name>
<reference evidence="1 2" key="1">
    <citation type="submission" date="2019-03" db="EMBL/GenBank/DDBJ databases">
        <title>Genomic Encyclopedia of Type Strains, Phase IV (KMG-IV): sequencing the most valuable type-strain genomes for metagenomic binning, comparative biology and taxonomic classification.</title>
        <authorList>
            <person name="Goeker M."/>
        </authorList>
    </citation>
    <scope>NUCLEOTIDE SEQUENCE [LARGE SCALE GENOMIC DNA]</scope>
    <source>
        <strain evidence="1 2">DSM 21667</strain>
    </source>
</reference>